<evidence type="ECO:0000259" key="4">
    <source>
        <dbReference type="PROSITE" id="PS01180"/>
    </source>
</evidence>
<accession>A0A8B7NQ89</accession>
<dbReference type="RefSeq" id="XP_018015877.1">
    <property type="nucleotide sequence ID" value="XM_018160388.1"/>
</dbReference>
<proteinExistence type="predicted"/>
<keyword evidence="1 2" id="KW-1015">Disulfide bond</keyword>
<dbReference type="GeneID" id="108672681"/>
<dbReference type="OMA" id="RIDDNIC"/>
<feature type="signal peptide" evidence="3">
    <location>
        <begin position="1"/>
        <end position="27"/>
    </location>
</feature>
<feature type="disulfide bond" evidence="2">
    <location>
        <begin position="102"/>
        <end position="129"/>
    </location>
</feature>
<gene>
    <name evidence="6" type="primary">LOC108672681</name>
</gene>
<protein>
    <submittedName>
        <fullName evidence="6">Uncharacterized protein LOC108672681</fullName>
    </submittedName>
</protein>
<dbReference type="InterPro" id="IPR000859">
    <property type="entry name" value="CUB_dom"/>
</dbReference>
<evidence type="ECO:0000256" key="3">
    <source>
        <dbReference type="SAM" id="SignalP"/>
    </source>
</evidence>
<dbReference type="AlphaFoldDB" id="A0A8B7NQ89"/>
<dbReference type="PANTHER" id="PTHR33236:SF5">
    <property type="entry name" value="CUB DOMAIN-CONTAINING PROTEIN"/>
    <property type="match status" value="1"/>
</dbReference>
<keyword evidence="5" id="KW-1185">Reference proteome</keyword>
<dbReference type="OrthoDB" id="6337346at2759"/>
<feature type="domain" description="CUB" evidence="4">
    <location>
        <begin position="102"/>
        <end position="186"/>
    </location>
</feature>
<comment type="caution">
    <text evidence="2">Lacks conserved residue(s) required for the propagation of feature annotation.</text>
</comment>
<evidence type="ECO:0000256" key="1">
    <source>
        <dbReference type="ARBA" id="ARBA00023157"/>
    </source>
</evidence>
<sequence>MTIFTMKYYSCAIACWALLAVVGRATPAKIEGLEQTQEIDDVNDRDPRPLFQFITISPDICTTTANTQGICYSATDCTNLQGTASGTCAAGFGVCCTFTRNCDSSTNVNGTLFQNPEYPSATTTAPGSCKLTVVPVNENICQIRLDLMEFTLAQPDENGVCADDFLQVTGGTTTIPAICGQNNLQH</sequence>
<dbReference type="Proteomes" id="UP000694843">
    <property type="component" value="Unplaced"/>
</dbReference>
<reference evidence="6" key="1">
    <citation type="submission" date="2025-08" db="UniProtKB">
        <authorList>
            <consortium name="RefSeq"/>
        </authorList>
    </citation>
    <scope>IDENTIFICATION</scope>
    <source>
        <tissue evidence="6">Whole organism</tissue>
    </source>
</reference>
<dbReference type="PANTHER" id="PTHR33236">
    <property type="entry name" value="INTRAFLAGELLAR TRANSPORT PROTEIN 122 FAMILY PROTEIN-RELATED"/>
    <property type="match status" value="1"/>
</dbReference>
<name>A0A8B7NQ89_HYAAZ</name>
<evidence type="ECO:0000313" key="5">
    <source>
        <dbReference type="Proteomes" id="UP000694843"/>
    </source>
</evidence>
<dbReference type="KEGG" id="hazt:108672681"/>
<organism evidence="5 6">
    <name type="scientific">Hyalella azteca</name>
    <name type="common">Amphipod</name>
    <dbReference type="NCBI Taxonomy" id="294128"/>
    <lineage>
        <taxon>Eukaryota</taxon>
        <taxon>Metazoa</taxon>
        <taxon>Ecdysozoa</taxon>
        <taxon>Arthropoda</taxon>
        <taxon>Crustacea</taxon>
        <taxon>Multicrustacea</taxon>
        <taxon>Malacostraca</taxon>
        <taxon>Eumalacostraca</taxon>
        <taxon>Peracarida</taxon>
        <taxon>Amphipoda</taxon>
        <taxon>Senticaudata</taxon>
        <taxon>Talitrida</taxon>
        <taxon>Talitroidea</taxon>
        <taxon>Hyalellidae</taxon>
        <taxon>Hyalella</taxon>
    </lineage>
</organism>
<evidence type="ECO:0000256" key="2">
    <source>
        <dbReference type="PROSITE-ProRule" id="PRU00059"/>
    </source>
</evidence>
<keyword evidence="3" id="KW-0732">Signal</keyword>
<evidence type="ECO:0000313" key="6">
    <source>
        <dbReference type="RefSeq" id="XP_018015877.1"/>
    </source>
</evidence>
<feature type="non-terminal residue" evidence="6">
    <location>
        <position position="186"/>
    </location>
</feature>
<dbReference type="PROSITE" id="PS01180">
    <property type="entry name" value="CUB"/>
    <property type="match status" value="1"/>
</dbReference>
<feature type="chain" id="PRO_5034036066" evidence="3">
    <location>
        <begin position="28"/>
        <end position="186"/>
    </location>
</feature>